<name>A0ABZ2UZ70_9CYAN</name>
<gene>
    <name evidence="1" type="ORF">WJM97_03955</name>
</gene>
<accession>A0ABZ2UZ70</accession>
<protein>
    <submittedName>
        <fullName evidence="1">Uncharacterized protein</fullName>
    </submittedName>
</protein>
<evidence type="ECO:0000313" key="2">
    <source>
        <dbReference type="Proteomes" id="UP001483337"/>
    </source>
</evidence>
<keyword evidence="2" id="KW-1185">Reference proteome</keyword>
<sequence>MVVDVENQWNRLAIFIPLYKHRRVRLLVGEFLTNTAIKFRNNWVFIVLDQDYTTEIETVKALHLLSKSQTYIFGKI</sequence>
<dbReference type="RefSeq" id="WP_353933256.1">
    <property type="nucleotide sequence ID" value="NZ_CP150886.1"/>
</dbReference>
<proteinExistence type="predicted"/>
<dbReference type="Proteomes" id="UP001483337">
    <property type="component" value="Chromosome"/>
</dbReference>
<evidence type="ECO:0000313" key="1">
    <source>
        <dbReference type="EMBL" id="WZB90356.1"/>
    </source>
</evidence>
<organism evidence="1 2">
    <name type="scientific">Okeanomitos corallinicola TIOX110</name>
    <dbReference type="NCBI Taxonomy" id="3133117"/>
    <lineage>
        <taxon>Bacteria</taxon>
        <taxon>Bacillati</taxon>
        <taxon>Cyanobacteriota</taxon>
        <taxon>Cyanophyceae</taxon>
        <taxon>Nostocales</taxon>
        <taxon>Aphanizomenonaceae</taxon>
        <taxon>Okeanomitos</taxon>
    </lineage>
</organism>
<reference evidence="1 2" key="1">
    <citation type="submission" date="2024-04" db="EMBL/GenBank/DDBJ databases">
        <title>Okeanomitos corallinicola gen. &amp; sp. nov. (Nostocales, Cyanobacteria), a new toxic marine heterocyst-forming cyanobacterium from a coral reef.</title>
        <authorList>
            <person name="Li H."/>
            <person name="Li R."/>
            <person name="Kang J."/>
            <person name="Hii K.S."/>
            <person name="Mohamed H.F."/>
            <person name="Xu X."/>
            <person name="Luo Z."/>
        </authorList>
    </citation>
    <scope>NUCLEOTIDE SEQUENCE [LARGE SCALE GENOMIC DNA]</scope>
    <source>
        <strain evidence="1 2">TIOX110</strain>
    </source>
</reference>
<dbReference type="EMBL" id="CP150886">
    <property type="protein sequence ID" value="WZB90356.1"/>
    <property type="molecule type" value="Genomic_DNA"/>
</dbReference>